<keyword evidence="4" id="KW-0472">Membrane</keyword>
<dbReference type="InterPro" id="IPR011701">
    <property type="entry name" value="MFS"/>
</dbReference>
<feature type="transmembrane region" description="Helical" evidence="4">
    <location>
        <begin position="363"/>
        <end position="383"/>
    </location>
</feature>
<feature type="transmembrane region" description="Helical" evidence="4">
    <location>
        <begin position="453"/>
        <end position="472"/>
    </location>
</feature>
<comment type="similarity">
    <text evidence="2">Belongs to the major facilitator superfamily. Monocarboxylate porter (TC 2.A.1.13) family.</text>
</comment>
<organism evidence="5 6">
    <name type="scientific">Kockovaella imperatae</name>
    <dbReference type="NCBI Taxonomy" id="4999"/>
    <lineage>
        <taxon>Eukaryota</taxon>
        <taxon>Fungi</taxon>
        <taxon>Dikarya</taxon>
        <taxon>Basidiomycota</taxon>
        <taxon>Agaricomycotina</taxon>
        <taxon>Tremellomycetes</taxon>
        <taxon>Tremellales</taxon>
        <taxon>Cuniculitremaceae</taxon>
        <taxon>Kockovaella</taxon>
    </lineage>
</organism>
<comment type="subcellular location">
    <subcellularLocation>
        <location evidence="1">Membrane</location>
        <topology evidence="1">Multi-pass membrane protein</topology>
    </subcellularLocation>
</comment>
<dbReference type="InParanoid" id="A0A1Y1UTN4"/>
<protein>
    <submittedName>
        <fullName evidence="5">Major facilitator superfamily domain-containing protein</fullName>
    </submittedName>
</protein>
<feature type="transmembrane region" description="Helical" evidence="4">
    <location>
        <begin position="389"/>
        <end position="411"/>
    </location>
</feature>
<dbReference type="AlphaFoldDB" id="A0A1Y1UTN4"/>
<keyword evidence="6" id="KW-1185">Reference proteome</keyword>
<dbReference type="OrthoDB" id="6509908at2759"/>
<dbReference type="SUPFAM" id="SSF103473">
    <property type="entry name" value="MFS general substrate transporter"/>
    <property type="match status" value="1"/>
</dbReference>
<evidence type="ECO:0000313" key="6">
    <source>
        <dbReference type="Proteomes" id="UP000193218"/>
    </source>
</evidence>
<proteinExistence type="inferred from homology"/>
<dbReference type="GeneID" id="33556200"/>
<reference evidence="5 6" key="1">
    <citation type="submission" date="2017-03" db="EMBL/GenBank/DDBJ databases">
        <title>Widespread Adenine N6-methylation of Active Genes in Fungi.</title>
        <authorList>
            <consortium name="DOE Joint Genome Institute"/>
            <person name="Mondo S.J."/>
            <person name="Dannebaum R.O."/>
            <person name="Kuo R.C."/>
            <person name="Louie K.B."/>
            <person name="Bewick A.J."/>
            <person name="Labutti K."/>
            <person name="Haridas S."/>
            <person name="Kuo A."/>
            <person name="Salamov A."/>
            <person name="Ahrendt S.R."/>
            <person name="Lau R."/>
            <person name="Bowen B.P."/>
            <person name="Lipzen A."/>
            <person name="Sullivan W."/>
            <person name="Andreopoulos W.B."/>
            <person name="Clum A."/>
            <person name="Lindquist E."/>
            <person name="Daum C."/>
            <person name="Northen T.R."/>
            <person name="Ramamoorthy G."/>
            <person name="Schmitz R.J."/>
            <person name="Gryganskyi A."/>
            <person name="Culley D."/>
            <person name="Magnuson J."/>
            <person name="James T.Y."/>
            <person name="O'Malley M.A."/>
            <person name="Stajich J.E."/>
            <person name="Spatafora J.W."/>
            <person name="Visel A."/>
            <person name="Grigoriev I.V."/>
        </authorList>
    </citation>
    <scope>NUCLEOTIDE SEQUENCE [LARGE SCALE GENOMIC DNA]</scope>
    <source>
        <strain evidence="5 6">NRRL Y-17943</strain>
    </source>
</reference>
<feature type="region of interest" description="Disordered" evidence="3">
    <location>
        <begin position="1"/>
        <end position="32"/>
    </location>
</feature>
<name>A0A1Y1UTN4_9TREE</name>
<dbReference type="EMBL" id="NBSH01000001">
    <property type="protein sequence ID" value="ORX40884.1"/>
    <property type="molecule type" value="Genomic_DNA"/>
</dbReference>
<comment type="caution">
    <text evidence="5">The sequence shown here is derived from an EMBL/GenBank/DDBJ whole genome shotgun (WGS) entry which is preliminary data.</text>
</comment>
<dbReference type="Gene3D" id="1.20.1250.20">
    <property type="entry name" value="MFS general substrate transporter like domains"/>
    <property type="match status" value="2"/>
</dbReference>
<dbReference type="RefSeq" id="XP_021874563.1">
    <property type="nucleotide sequence ID" value="XM_022014392.1"/>
</dbReference>
<dbReference type="GO" id="GO:0016020">
    <property type="term" value="C:membrane"/>
    <property type="evidence" value="ECO:0007669"/>
    <property type="project" value="UniProtKB-SubCell"/>
</dbReference>
<dbReference type="PANTHER" id="PTHR11360:SF234">
    <property type="entry name" value="MFS-TYPE TRANSPORTER DBAD-RELATED"/>
    <property type="match status" value="1"/>
</dbReference>
<feature type="transmembrane region" description="Helical" evidence="4">
    <location>
        <begin position="423"/>
        <end position="447"/>
    </location>
</feature>
<sequence length="486" mass="51577">MSAVSDETIVSTHSMLSRAKPKPPSDVPDQEPLVRERGAHVGEKAQASYRDETIDIGGQDEKVVLNTLGEGPSAPGAADEVAEDVQAGIEDVPPGMKGWINLFGVIGINAICYGMTNSFGTFQEYYVSHFHLNPTAASWIGSIQLCLMPLLGCFAGPLFDSGYLRYLTVSGGFLYTFSLLMTSISKQYYQFLLAHGIGAGLGMGIIFSPSVSTLAHHFGKSKYRSLAYGLQASGSSLGGILFPILARSLLPKIGFGWTLRVFAFIVLAIIVQSFFTLSTTVPPRRKVAILSPTVFRTTGYALHVLGCCMCSLCVYCPLTFAVTYGVSHGISPSLGNIALTVINACAIIGRVLPLILAQRVGAINVVCASGLVAAIMLFSWTKATTVPGIIIYDAMYGIGSGGYAAGVNPAAASFAPHTNQTGLYLGMFFFTTSFFWLSGTPATAALINARGYLAASMFCGSTLLLGICFILLGRKQRVKALGTPWV</sequence>
<feature type="transmembrane region" description="Helical" evidence="4">
    <location>
        <begin position="99"/>
        <end position="116"/>
    </location>
</feature>
<feature type="transmembrane region" description="Helical" evidence="4">
    <location>
        <begin position="226"/>
        <end position="245"/>
    </location>
</feature>
<keyword evidence="4" id="KW-1133">Transmembrane helix</keyword>
<keyword evidence="4" id="KW-0812">Transmembrane</keyword>
<feature type="transmembrane region" description="Helical" evidence="4">
    <location>
        <begin position="136"/>
        <end position="159"/>
    </location>
</feature>
<dbReference type="Pfam" id="PF07690">
    <property type="entry name" value="MFS_1"/>
    <property type="match status" value="1"/>
</dbReference>
<dbReference type="PANTHER" id="PTHR11360">
    <property type="entry name" value="MONOCARBOXYLATE TRANSPORTER"/>
    <property type="match status" value="1"/>
</dbReference>
<feature type="transmembrane region" description="Helical" evidence="4">
    <location>
        <begin position="257"/>
        <end position="279"/>
    </location>
</feature>
<evidence type="ECO:0000313" key="5">
    <source>
        <dbReference type="EMBL" id="ORX40884.1"/>
    </source>
</evidence>
<evidence type="ECO:0000256" key="3">
    <source>
        <dbReference type="SAM" id="MobiDB-lite"/>
    </source>
</evidence>
<dbReference type="Proteomes" id="UP000193218">
    <property type="component" value="Unassembled WGS sequence"/>
</dbReference>
<feature type="transmembrane region" description="Helical" evidence="4">
    <location>
        <begin position="300"/>
        <end position="322"/>
    </location>
</feature>
<evidence type="ECO:0000256" key="2">
    <source>
        <dbReference type="ARBA" id="ARBA00006727"/>
    </source>
</evidence>
<accession>A0A1Y1UTN4</accession>
<feature type="transmembrane region" description="Helical" evidence="4">
    <location>
        <begin position="166"/>
        <end position="185"/>
    </location>
</feature>
<evidence type="ECO:0000256" key="1">
    <source>
        <dbReference type="ARBA" id="ARBA00004141"/>
    </source>
</evidence>
<dbReference type="GO" id="GO:0022857">
    <property type="term" value="F:transmembrane transporter activity"/>
    <property type="evidence" value="ECO:0007669"/>
    <property type="project" value="InterPro"/>
</dbReference>
<feature type="transmembrane region" description="Helical" evidence="4">
    <location>
        <begin position="191"/>
        <end position="214"/>
    </location>
</feature>
<gene>
    <name evidence="5" type="ORF">BD324DRAFT_612445</name>
</gene>
<feature type="transmembrane region" description="Helical" evidence="4">
    <location>
        <begin position="334"/>
        <end position="356"/>
    </location>
</feature>
<dbReference type="InterPro" id="IPR050327">
    <property type="entry name" value="Proton-linked_MCT"/>
</dbReference>
<evidence type="ECO:0000256" key="4">
    <source>
        <dbReference type="SAM" id="Phobius"/>
    </source>
</evidence>
<dbReference type="InterPro" id="IPR036259">
    <property type="entry name" value="MFS_trans_sf"/>
</dbReference>